<reference evidence="4" key="1">
    <citation type="submission" date="2018-05" db="EMBL/GenBank/DDBJ databases">
        <authorList>
            <person name="Lanie J.A."/>
            <person name="Ng W.-L."/>
            <person name="Kazmierczak K.M."/>
            <person name="Andrzejewski T.M."/>
            <person name="Davidsen T.M."/>
            <person name="Wayne K.J."/>
            <person name="Tettelin H."/>
            <person name="Glass J.I."/>
            <person name="Rusch D."/>
            <person name="Podicherti R."/>
            <person name="Tsui H.-C.T."/>
            <person name="Winkler M.E."/>
        </authorList>
    </citation>
    <scope>NUCLEOTIDE SEQUENCE</scope>
</reference>
<dbReference type="InterPro" id="IPR015760">
    <property type="entry name" value="TIF_IF2"/>
</dbReference>
<name>A0A382USS2_9ZZZZ</name>
<dbReference type="GO" id="GO:0003743">
    <property type="term" value="F:translation initiation factor activity"/>
    <property type="evidence" value="ECO:0007669"/>
    <property type="project" value="TreeGrafter"/>
</dbReference>
<gene>
    <name evidence="4" type="ORF">METZ01_LOCUS390114</name>
</gene>
<feature type="non-terminal residue" evidence="4">
    <location>
        <position position="1"/>
    </location>
</feature>
<dbReference type="InterPro" id="IPR006847">
    <property type="entry name" value="IF2_N"/>
</dbReference>
<feature type="non-terminal residue" evidence="4">
    <location>
        <position position="290"/>
    </location>
</feature>
<accession>A0A382USS2</accession>
<keyword evidence="1" id="KW-0547">Nucleotide-binding</keyword>
<evidence type="ECO:0000313" key="4">
    <source>
        <dbReference type="EMBL" id="SVD37260.1"/>
    </source>
</evidence>
<evidence type="ECO:0000259" key="3">
    <source>
        <dbReference type="Pfam" id="PF04760"/>
    </source>
</evidence>
<keyword evidence="2" id="KW-0342">GTP-binding</keyword>
<dbReference type="GO" id="GO:0005525">
    <property type="term" value="F:GTP binding"/>
    <property type="evidence" value="ECO:0007669"/>
    <property type="project" value="UniProtKB-KW"/>
</dbReference>
<dbReference type="Pfam" id="PF04760">
    <property type="entry name" value="IF2_N"/>
    <property type="match status" value="1"/>
</dbReference>
<dbReference type="SUPFAM" id="SSF52540">
    <property type="entry name" value="P-loop containing nucleoside triphosphate hydrolases"/>
    <property type="match status" value="1"/>
</dbReference>
<dbReference type="GO" id="GO:0005737">
    <property type="term" value="C:cytoplasm"/>
    <property type="evidence" value="ECO:0007669"/>
    <property type="project" value="TreeGrafter"/>
</dbReference>
<sequence>QEIIEKTTKIEETENDKIKITSTELKSAGNPNIEKNKKKENIQKQDTTKIVEATKKDDLIKARSQELTKPRIIGEKLDLEELKVKKKKPIATSSGEGVEIKKRRLRLVKKVNKEKFKKVPKQKKKLHEIEIDPEKAQKKVRETLAKLQGTGKKASVKNRREKRTAHKEIVEKENLEKIESSKKIKIAEFATASELSSMMNVPVTEVIAACMALGLMVTMNQRLEADTIQIIVEEFGFSVEFVGVDTQEAIEDFEDDVAELQSRPPIVTIMGHVDHGKTSLLDYIRNTNII</sequence>
<protein>
    <recommendedName>
        <fullName evidence="3">Translation initiation factor IF-2 N-terminal domain-containing protein</fullName>
    </recommendedName>
</protein>
<dbReference type="AlphaFoldDB" id="A0A382USS2"/>
<evidence type="ECO:0000256" key="2">
    <source>
        <dbReference type="ARBA" id="ARBA00023134"/>
    </source>
</evidence>
<evidence type="ECO:0000256" key="1">
    <source>
        <dbReference type="ARBA" id="ARBA00022741"/>
    </source>
</evidence>
<dbReference type="PANTHER" id="PTHR43381:SF5">
    <property type="entry name" value="TR-TYPE G DOMAIN-CONTAINING PROTEIN"/>
    <property type="match status" value="1"/>
</dbReference>
<dbReference type="EMBL" id="UINC01146496">
    <property type="protein sequence ID" value="SVD37260.1"/>
    <property type="molecule type" value="Genomic_DNA"/>
</dbReference>
<feature type="domain" description="Translation initiation factor IF-2 N-terminal" evidence="3">
    <location>
        <begin position="189"/>
        <end position="237"/>
    </location>
</feature>
<dbReference type="Gene3D" id="3.40.50.300">
    <property type="entry name" value="P-loop containing nucleotide triphosphate hydrolases"/>
    <property type="match status" value="1"/>
</dbReference>
<dbReference type="InterPro" id="IPR027417">
    <property type="entry name" value="P-loop_NTPase"/>
</dbReference>
<organism evidence="4">
    <name type="scientific">marine metagenome</name>
    <dbReference type="NCBI Taxonomy" id="408172"/>
    <lineage>
        <taxon>unclassified sequences</taxon>
        <taxon>metagenomes</taxon>
        <taxon>ecological metagenomes</taxon>
    </lineage>
</organism>
<proteinExistence type="predicted"/>
<dbReference type="PANTHER" id="PTHR43381">
    <property type="entry name" value="TRANSLATION INITIATION FACTOR IF-2-RELATED"/>
    <property type="match status" value="1"/>
</dbReference>